<dbReference type="Proteomes" id="UP001205998">
    <property type="component" value="Unassembled WGS sequence"/>
</dbReference>
<feature type="non-terminal residue" evidence="2">
    <location>
        <position position="131"/>
    </location>
</feature>
<evidence type="ECO:0000313" key="3">
    <source>
        <dbReference type="Proteomes" id="UP001205998"/>
    </source>
</evidence>
<dbReference type="PANTHER" id="PTHR47331">
    <property type="entry name" value="PHD-TYPE DOMAIN-CONTAINING PROTEIN"/>
    <property type="match status" value="1"/>
</dbReference>
<comment type="caution">
    <text evidence="2">The sequence shown here is derived from an EMBL/GenBank/DDBJ whole genome shotgun (WGS) entry which is preliminary data.</text>
</comment>
<dbReference type="PANTHER" id="PTHR47331:SF5">
    <property type="entry name" value="RIBONUCLEASE H"/>
    <property type="match status" value="1"/>
</dbReference>
<proteinExistence type="predicted"/>
<reference evidence="2" key="1">
    <citation type="submission" date="2018-07" db="EMBL/GenBank/DDBJ databases">
        <title>Comparative genomics of catfishes provides insights into carnivory and benthic adaptation.</title>
        <authorList>
            <person name="Zhang Y."/>
            <person name="Wang D."/>
            <person name="Peng Z."/>
            <person name="Zheng S."/>
            <person name="Shao F."/>
            <person name="Tao W."/>
        </authorList>
    </citation>
    <scope>NUCLEOTIDE SEQUENCE</scope>
    <source>
        <strain evidence="2">Chongqing</strain>
    </source>
</reference>
<organism evidence="2 3">
    <name type="scientific">Silurus asotus</name>
    <name type="common">Amur catfish</name>
    <name type="synonym">Parasilurus asotus</name>
    <dbReference type="NCBI Taxonomy" id="30991"/>
    <lineage>
        <taxon>Eukaryota</taxon>
        <taxon>Metazoa</taxon>
        <taxon>Chordata</taxon>
        <taxon>Craniata</taxon>
        <taxon>Vertebrata</taxon>
        <taxon>Euteleostomi</taxon>
        <taxon>Actinopterygii</taxon>
        <taxon>Neopterygii</taxon>
        <taxon>Teleostei</taxon>
        <taxon>Ostariophysi</taxon>
        <taxon>Siluriformes</taxon>
        <taxon>Siluridae</taxon>
        <taxon>Silurus</taxon>
    </lineage>
</organism>
<keyword evidence="3" id="KW-1185">Reference proteome</keyword>
<accession>A0AAD5AWX6</accession>
<gene>
    <name evidence="2" type="ORF">C0J50_16692</name>
</gene>
<sequence length="131" mass="15607">FYEAMAIVNSQPLTIDNLNDPRSPEPLTPNHLLTLKSAQALPPPGKFVREDLYARKRWRYIQYLAEQFWSRWRNEYLSNIATRQCWLTPKRNMQVGDIVFEKAEDMPRNEWRMAEVIETVVSKDNLVRRVK</sequence>
<evidence type="ECO:0000313" key="2">
    <source>
        <dbReference type="EMBL" id="KAI5623732.1"/>
    </source>
</evidence>
<feature type="domain" description="DUF5641" evidence="1">
    <location>
        <begin position="56"/>
        <end position="131"/>
    </location>
</feature>
<dbReference type="EMBL" id="MU551598">
    <property type="protein sequence ID" value="KAI5623732.1"/>
    <property type="molecule type" value="Genomic_DNA"/>
</dbReference>
<feature type="non-terminal residue" evidence="2">
    <location>
        <position position="1"/>
    </location>
</feature>
<dbReference type="Pfam" id="PF18701">
    <property type="entry name" value="DUF5641"/>
    <property type="match status" value="1"/>
</dbReference>
<dbReference type="AlphaFoldDB" id="A0AAD5AWX6"/>
<protein>
    <recommendedName>
        <fullName evidence="1">DUF5641 domain-containing protein</fullName>
    </recommendedName>
</protein>
<evidence type="ECO:0000259" key="1">
    <source>
        <dbReference type="Pfam" id="PF18701"/>
    </source>
</evidence>
<name>A0AAD5AWX6_SILAS</name>
<dbReference type="InterPro" id="IPR040676">
    <property type="entry name" value="DUF5641"/>
</dbReference>